<dbReference type="Proteomes" id="UP000002487">
    <property type="component" value="Chromosome"/>
</dbReference>
<dbReference type="STRING" id="188937.MA_2573"/>
<name>Q8TMS9_METAC</name>
<dbReference type="InterPro" id="IPR044561">
    <property type="entry name" value="ACT_ThrD-II-like"/>
</dbReference>
<dbReference type="EMBL" id="AE010299">
    <property type="protein sequence ID" value="AAM05954.1"/>
    <property type="molecule type" value="Genomic_DNA"/>
</dbReference>
<dbReference type="PhylomeDB" id="Q8TMS9"/>
<dbReference type="KEGG" id="mac:MA_2573"/>
<reference evidence="1 2" key="1">
    <citation type="journal article" date="2002" name="Genome Res.">
        <title>The genome of Methanosarcina acetivorans reveals extensive metabolic and physiological diversity.</title>
        <authorList>
            <person name="Galagan J.E."/>
            <person name="Nusbaum C."/>
            <person name="Roy A."/>
            <person name="Endrizzi M.G."/>
            <person name="Macdonald P."/>
            <person name="FitzHugh W."/>
            <person name="Calvo S."/>
            <person name="Engels R."/>
            <person name="Smirnov S."/>
            <person name="Atnoor D."/>
            <person name="Brown A."/>
            <person name="Allen N."/>
            <person name="Naylor J."/>
            <person name="Stange-Thomann N."/>
            <person name="DeArellano K."/>
            <person name="Johnson R."/>
            <person name="Linton L."/>
            <person name="McEwan P."/>
            <person name="McKernan K."/>
            <person name="Talamas J."/>
            <person name="Tirrell A."/>
            <person name="Ye W."/>
            <person name="Zimmer A."/>
            <person name="Barber R.D."/>
            <person name="Cann I."/>
            <person name="Graham D.E."/>
            <person name="Grahame D.A."/>
            <person name="Guss A."/>
            <person name="Hedderich R."/>
            <person name="Ingram-Smith C."/>
            <person name="Kuettner C.H."/>
            <person name="Krzycki J.A."/>
            <person name="Leigh J.A."/>
            <person name="Li W."/>
            <person name="Liu J."/>
            <person name="Mukhopadhyay B."/>
            <person name="Reeve J.N."/>
            <person name="Smith K."/>
            <person name="Springer T.A."/>
            <person name="Umayam L.A."/>
            <person name="White O."/>
            <person name="White R.H."/>
            <person name="de Macario E.C."/>
            <person name="Ferry J.G."/>
            <person name="Jarrell K.F."/>
            <person name="Jing H."/>
            <person name="Macario A.J.L."/>
            <person name="Paulsen I."/>
            <person name="Pritchett M."/>
            <person name="Sowers K.R."/>
            <person name="Swanson R.V."/>
            <person name="Zinder S.H."/>
            <person name="Lander E."/>
            <person name="Metcalf W.W."/>
            <person name="Birren B."/>
        </authorList>
    </citation>
    <scope>NUCLEOTIDE SEQUENCE [LARGE SCALE GENOMIC DNA]</scope>
    <source>
        <strain evidence="2">ATCC 35395 / DSM 2834 / JCM 12185 / C2A</strain>
    </source>
</reference>
<dbReference type="FunCoup" id="Q8TMS9">
    <property type="interactions" value="7"/>
</dbReference>
<dbReference type="EnsemblBacteria" id="AAM05954">
    <property type="protein sequence ID" value="AAM05954"/>
    <property type="gene ID" value="MA_2573"/>
</dbReference>
<evidence type="ECO:0008006" key="3">
    <source>
        <dbReference type="Google" id="ProtNLM"/>
    </source>
</evidence>
<dbReference type="AlphaFoldDB" id="Q8TMS9"/>
<dbReference type="InParanoid" id="Q8TMS9"/>
<evidence type="ECO:0000313" key="2">
    <source>
        <dbReference type="Proteomes" id="UP000002487"/>
    </source>
</evidence>
<protein>
    <recommendedName>
        <fullName evidence="3">ACT domain-containing protein</fullName>
    </recommendedName>
</protein>
<gene>
    <name evidence="1" type="ordered locus">MA_2573</name>
</gene>
<proteinExistence type="predicted"/>
<keyword evidence="2" id="KW-1185">Reference proteome</keyword>
<dbReference type="CDD" id="cd04886">
    <property type="entry name" value="ACT_ThrD-II-like"/>
    <property type="match status" value="1"/>
</dbReference>
<dbReference type="HOGENOM" id="CLU_094842_1_0_2"/>
<evidence type="ECO:0000313" key="1">
    <source>
        <dbReference type="EMBL" id="AAM05954.1"/>
    </source>
</evidence>
<accession>Q8TMS9</accession>
<organism evidence="1 2">
    <name type="scientific">Methanosarcina acetivorans (strain ATCC 35395 / DSM 2834 / JCM 12185 / C2A)</name>
    <dbReference type="NCBI Taxonomy" id="188937"/>
    <lineage>
        <taxon>Archaea</taxon>
        <taxon>Methanobacteriati</taxon>
        <taxon>Methanobacteriota</taxon>
        <taxon>Stenosarchaea group</taxon>
        <taxon>Methanomicrobia</taxon>
        <taxon>Methanosarcinales</taxon>
        <taxon>Methanosarcinaceae</taxon>
        <taxon>Methanosarcina</taxon>
    </lineage>
</organism>
<sequence>MTSESYLDFKLDLNCMRDSMRVSMDIELKDVPGQMLLALQPLSEFKANLITVLHHHQKRTPRKTVPVQLVLETKPESIEVIKAKLEENGIRVVRVGEHRFRESINVVLIGHVVHTGIQDTIDEIDKTGFAEVVDLSLSMPGIDLLSSALIRIDAVGKEDLQKALDILKTVSARKDLLMVLPIDIQA</sequence>